<accession>A0ABY6D710</accession>
<proteinExistence type="predicted"/>
<dbReference type="NCBIfam" id="TIGR00229">
    <property type="entry name" value="sensory_box"/>
    <property type="match status" value="1"/>
</dbReference>
<dbReference type="InterPro" id="IPR036890">
    <property type="entry name" value="HATPase_C_sf"/>
</dbReference>
<evidence type="ECO:0000256" key="6">
    <source>
        <dbReference type="ARBA" id="ARBA00022777"/>
    </source>
</evidence>
<dbReference type="PROSITE" id="PS50113">
    <property type="entry name" value="PAC"/>
    <property type="match status" value="1"/>
</dbReference>
<dbReference type="SUPFAM" id="SSF55785">
    <property type="entry name" value="PYP-like sensor domain (PAS domain)"/>
    <property type="match status" value="1"/>
</dbReference>
<keyword evidence="9" id="KW-0472">Membrane</keyword>
<keyword evidence="6 12" id="KW-0418">Kinase</keyword>
<dbReference type="Gene3D" id="3.30.565.10">
    <property type="entry name" value="Histidine kinase-like ATPase, C-terminal domain"/>
    <property type="match status" value="1"/>
</dbReference>
<feature type="domain" description="PAC" evidence="11">
    <location>
        <begin position="177"/>
        <end position="229"/>
    </location>
</feature>
<evidence type="ECO:0000256" key="7">
    <source>
        <dbReference type="ARBA" id="ARBA00022840"/>
    </source>
</evidence>
<evidence type="ECO:0000256" key="9">
    <source>
        <dbReference type="SAM" id="Phobius"/>
    </source>
</evidence>
<dbReference type="InterPro" id="IPR000014">
    <property type="entry name" value="PAS"/>
</dbReference>
<dbReference type="InterPro" id="IPR011712">
    <property type="entry name" value="Sig_transdc_His_kin_sub3_dim/P"/>
</dbReference>
<dbReference type="CDD" id="cd00130">
    <property type="entry name" value="PAS"/>
    <property type="match status" value="1"/>
</dbReference>
<evidence type="ECO:0000256" key="8">
    <source>
        <dbReference type="ARBA" id="ARBA00023012"/>
    </source>
</evidence>
<feature type="domain" description="Histidine kinase" evidence="10">
    <location>
        <begin position="259"/>
        <end position="457"/>
    </location>
</feature>
<dbReference type="PROSITE" id="PS50109">
    <property type="entry name" value="HIS_KIN"/>
    <property type="match status" value="1"/>
</dbReference>
<reference evidence="12" key="1">
    <citation type="submission" date="2022-10" db="EMBL/GenBank/DDBJ databases">
        <title>Comparative genomics and taxonomic characterization of three novel marine species of genus Reichenbachiella exhibiting antioxidant and polysaccharide degradation activities.</title>
        <authorList>
            <person name="Muhammad N."/>
            <person name="Lee Y.-J."/>
            <person name="Ko J."/>
            <person name="Kim S.-G."/>
        </authorList>
    </citation>
    <scope>NUCLEOTIDE SEQUENCE</scope>
    <source>
        <strain evidence="12">Wsw4-B4</strain>
    </source>
</reference>
<evidence type="ECO:0000256" key="2">
    <source>
        <dbReference type="ARBA" id="ARBA00012438"/>
    </source>
</evidence>
<dbReference type="CDD" id="cd16917">
    <property type="entry name" value="HATPase_UhpB-NarQ-NarX-like"/>
    <property type="match status" value="1"/>
</dbReference>
<evidence type="ECO:0000313" key="12">
    <source>
        <dbReference type="EMBL" id="UXX80848.1"/>
    </source>
</evidence>
<dbReference type="Pfam" id="PF07730">
    <property type="entry name" value="HisKA_3"/>
    <property type="match status" value="1"/>
</dbReference>
<evidence type="ECO:0000256" key="3">
    <source>
        <dbReference type="ARBA" id="ARBA00022553"/>
    </source>
</evidence>
<dbReference type="Pfam" id="PF13426">
    <property type="entry name" value="PAS_9"/>
    <property type="match status" value="1"/>
</dbReference>
<dbReference type="Gene3D" id="3.30.450.20">
    <property type="entry name" value="PAS domain"/>
    <property type="match status" value="1"/>
</dbReference>
<dbReference type="InterPro" id="IPR000700">
    <property type="entry name" value="PAS-assoc_C"/>
</dbReference>
<dbReference type="Pfam" id="PF02518">
    <property type="entry name" value="HATPase_c"/>
    <property type="match status" value="1"/>
</dbReference>
<feature type="transmembrane region" description="Helical" evidence="9">
    <location>
        <begin position="44"/>
        <end position="64"/>
    </location>
</feature>
<dbReference type="InterPro" id="IPR050482">
    <property type="entry name" value="Sensor_HK_TwoCompSys"/>
</dbReference>
<dbReference type="RefSeq" id="WP_263052577.1">
    <property type="nucleotide sequence ID" value="NZ_CP106735.1"/>
</dbReference>
<dbReference type="SMART" id="SM00387">
    <property type="entry name" value="HATPase_c"/>
    <property type="match status" value="1"/>
</dbReference>
<dbReference type="InterPro" id="IPR005467">
    <property type="entry name" value="His_kinase_dom"/>
</dbReference>
<comment type="catalytic activity">
    <reaction evidence="1">
        <text>ATP + protein L-histidine = ADP + protein N-phospho-L-histidine.</text>
        <dbReference type="EC" id="2.7.13.3"/>
    </reaction>
</comment>
<dbReference type="InterPro" id="IPR003594">
    <property type="entry name" value="HATPase_dom"/>
</dbReference>
<dbReference type="PANTHER" id="PTHR24421:SF10">
    <property type="entry name" value="NITRATE_NITRITE SENSOR PROTEIN NARQ"/>
    <property type="match status" value="1"/>
</dbReference>
<organism evidence="12 13">
    <name type="scientific">Reichenbachiella carrageenanivorans</name>
    <dbReference type="NCBI Taxonomy" id="2979869"/>
    <lineage>
        <taxon>Bacteria</taxon>
        <taxon>Pseudomonadati</taxon>
        <taxon>Bacteroidota</taxon>
        <taxon>Cytophagia</taxon>
        <taxon>Cytophagales</taxon>
        <taxon>Reichenbachiellaceae</taxon>
        <taxon>Reichenbachiella</taxon>
    </lineage>
</organism>
<keyword evidence="7" id="KW-0067">ATP-binding</keyword>
<dbReference type="PANTHER" id="PTHR24421">
    <property type="entry name" value="NITRATE/NITRITE SENSOR PROTEIN NARX-RELATED"/>
    <property type="match status" value="1"/>
</dbReference>
<protein>
    <recommendedName>
        <fullName evidence="2">histidine kinase</fullName>
        <ecNumber evidence="2">2.7.13.3</ecNumber>
    </recommendedName>
</protein>
<dbReference type="SUPFAM" id="SSF55874">
    <property type="entry name" value="ATPase domain of HSP90 chaperone/DNA topoisomerase II/histidine kinase"/>
    <property type="match status" value="1"/>
</dbReference>
<dbReference type="Gene3D" id="1.20.5.1930">
    <property type="match status" value="1"/>
</dbReference>
<dbReference type="Proteomes" id="UP001062165">
    <property type="component" value="Chromosome"/>
</dbReference>
<keyword evidence="8" id="KW-0902">Two-component regulatory system</keyword>
<name>A0ABY6D710_9BACT</name>
<sequence length="457" mass="51668">MKKTQALSKLVRILMAASFGVAILAVIGQYSLMQHVANKELYQLQFGLFGGLVLLGVIAFFVIVKPAYMKFRSVYQALIESEESAKQMTQELNRLYNELGKSYQDLEAVNLVPEEPSTLMKLDSDGNVIYVSDRFKQIMSVNGEGFSKNLFEWFKEENLNEDFITSLRNILSRGESWNGELDLTNQDGDLIWLDISMQPVMSGANSSLKTLVIGRDVTEMKEAKQRSREINREAIEKRVKEQQYRSVLILEGQEEERKRISQEIHDGIGQMLTGLKLNLEGIVPSDSPHMKKRLRDTKDLMKSVIKEVRRVSFNLTPSSLVDFGITPAMKKISQEVSALTNTKVEFDNRTNFINRLDKNVETNLYRIVQEAVNNGIKYAQADKIVISFEHNPSHLIVTVADNGKGFEFEKLQKTGHFGASGHGIFNMKERAAFINGSFDIQTELGVGTKIIIKLPLS</sequence>
<keyword evidence="5" id="KW-0547">Nucleotide-binding</keyword>
<keyword evidence="9" id="KW-0812">Transmembrane</keyword>
<dbReference type="InterPro" id="IPR035965">
    <property type="entry name" value="PAS-like_dom_sf"/>
</dbReference>
<evidence type="ECO:0000313" key="13">
    <source>
        <dbReference type="Proteomes" id="UP001062165"/>
    </source>
</evidence>
<feature type="transmembrane region" description="Helical" evidence="9">
    <location>
        <begin position="12"/>
        <end position="32"/>
    </location>
</feature>
<keyword evidence="9" id="KW-1133">Transmembrane helix</keyword>
<keyword evidence="4" id="KW-0808">Transferase</keyword>
<dbReference type="EMBL" id="CP106735">
    <property type="protein sequence ID" value="UXX80848.1"/>
    <property type="molecule type" value="Genomic_DNA"/>
</dbReference>
<dbReference type="EC" id="2.7.13.3" evidence="2"/>
<keyword evidence="3" id="KW-0597">Phosphoprotein</keyword>
<evidence type="ECO:0000259" key="11">
    <source>
        <dbReference type="PROSITE" id="PS50113"/>
    </source>
</evidence>
<evidence type="ECO:0000256" key="4">
    <source>
        <dbReference type="ARBA" id="ARBA00022679"/>
    </source>
</evidence>
<evidence type="ECO:0000256" key="1">
    <source>
        <dbReference type="ARBA" id="ARBA00000085"/>
    </source>
</evidence>
<evidence type="ECO:0000256" key="5">
    <source>
        <dbReference type="ARBA" id="ARBA00022741"/>
    </source>
</evidence>
<keyword evidence="13" id="KW-1185">Reference proteome</keyword>
<gene>
    <name evidence="12" type="ORF">N7E81_07015</name>
</gene>
<evidence type="ECO:0000259" key="10">
    <source>
        <dbReference type="PROSITE" id="PS50109"/>
    </source>
</evidence>
<dbReference type="GO" id="GO:0016301">
    <property type="term" value="F:kinase activity"/>
    <property type="evidence" value="ECO:0007669"/>
    <property type="project" value="UniProtKB-KW"/>
</dbReference>